<dbReference type="Proteomes" id="UP001296873">
    <property type="component" value="Unassembled WGS sequence"/>
</dbReference>
<accession>A0ABS1D9U2</accession>
<proteinExistence type="predicted"/>
<dbReference type="RefSeq" id="WP_200338722.1">
    <property type="nucleotide sequence ID" value="NZ_NRRL01000001.1"/>
</dbReference>
<organism evidence="1 2">
    <name type="scientific">Rhodovibrio sodomensis</name>
    <dbReference type="NCBI Taxonomy" id="1088"/>
    <lineage>
        <taxon>Bacteria</taxon>
        <taxon>Pseudomonadati</taxon>
        <taxon>Pseudomonadota</taxon>
        <taxon>Alphaproteobacteria</taxon>
        <taxon>Rhodospirillales</taxon>
        <taxon>Rhodovibrionaceae</taxon>
        <taxon>Rhodovibrio</taxon>
    </lineage>
</organism>
<protein>
    <submittedName>
        <fullName evidence="1">Uncharacterized protein</fullName>
    </submittedName>
</protein>
<evidence type="ECO:0000313" key="2">
    <source>
        <dbReference type="Proteomes" id="UP001296873"/>
    </source>
</evidence>
<gene>
    <name evidence="1" type="ORF">CKO28_01230</name>
</gene>
<name>A0ABS1D9U2_9PROT</name>
<comment type="caution">
    <text evidence="1">The sequence shown here is derived from an EMBL/GenBank/DDBJ whole genome shotgun (WGS) entry which is preliminary data.</text>
</comment>
<dbReference type="EMBL" id="NRRL01000001">
    <property type="protein sequence ID" value="MBK1666666.1"/>
    <property type="molecule type" value="Genomic_DNA"/>
</dbReference>
<reference evidence="1 2" key="1">
    <citation type="journal article" date="2020" name="Microorganisms">
        <title>Osmotic Adaptation and Compatible Solute Biosynthesis of Phototrophic Bacteria as Revealed from Genome Analyses.</title>
        <authorList>
            <person name="Imhoff J.F."/>
            <person name="Rahn T."/>
            <person name="Kunzel S."/>
            <person name="Keller A."/>
            <person name="Neulinger S.C."/>
        </authorList>
    </citation>
    <scope>NUCLEOTIDE SEQUENCE [LARGE SCALE GENOMIC DNA]</scope>
    <source>
        <strain evidence="1 2">DSM 9895</strain>
    </source>
</reference>
<evidence type="ECO:0000313" key="1">
    <source>
        <dbReference type="EMBL" id="MBK1666666.1"/>
    </source>
</evidence>
<sequence>MSQGRFFRLYHTRMPAVFYLVLLPLDGGTSPALARIAVSGEQPSNWGKAPEIVIRNGARQLMHRFGQSQPQPIPLYEAYQNGCLTDFCKERMADARLSGDLVSDRCLAHASRGAGYAFSRMLDSPAETKITSFAGEPALLVTWQSHAKVTAGPKHRRRDRDLWIQVGAPGA</sequence>
<keyword evidence="2" id="KW-1185">Reference proteome</keyword>